<keyword evidence="1" id="KW-0808">Transferase</keyword>
<dbReference type="InterPro" id="IPR050482">
    <property type="entry name" value="Sensor_HK_TwoCompSys"/>
</dbReference>
<dbReference type="PANTHER" id="PTHR24421:SF63">
    <property type="entry name" value="SENSOR HISTIDINE KINASE DESK"/>
    <property type="match status" value="1"/>
</dbReference>
<keyword evidence="5" id="KW-1133">Transmembrane helix</keyword>
<keyword evidence="3" id="KW-0902">Two-component regulatory system</keyword>
<accession>A0ABX0BRN2</accession>
<dbReference type="InterPro" id="IPR011712">
    <property type="entry name" value="Sig_transdc_His_kin_sub3_dim/P"/>
</dbReference>
<protein>
    <submittedName>
        <fullName evidence="7">Sensor histidine kinase</fullName>
    </submittedName>
</protein>
<evidence type="ECO:0000259" key="6">
    <source>
        <dbReference type="Pfam" id="PF07730"/>
    </source>
</evidence>
<feature type="transmembrane region" description="Helical" evidence="5">
    <location>
        <begin position="133"/>
        <end position="163"/>
    </location>
</feature>
<evidence type="ECO:0000256" key="1">
    <source>
        <dbReference type="ARBA" id="ARBA00022679"/>
    </source>
</evidence>
<feature type="region of interest" description="Disordered" evidence="4">
    <location>
        <begin position="398"/>
        <end position="418"/>
    </location>
</feature>
<keyword evidence="8" id="KW-1185">Reference proteome</keyword>
<keyword evidence="2 7" id="KW-0418">Kinase</keyword>
<dbReference type="GO" id="GO:0016301">
    <property type="term" value="F:kinase activity"/>
    <property type="evidence" value="ECO:0007669"/>
    <property type="project" value="UniProtKB-KW"/>
</dbReference>
<keyword evidence="5" id="KW-0812">Transmembrane</keyword>
<reference evidence="7 8" key="1">
    <citation type="submission" date="2020-01" db="EMBL/GenBank/DDBJ databases">
        <title>Insect and environment-associated Actinomycetes.</title>
        <authorList>
            <person name="Currrie C."/>
            <person name="Chevrette M."/>
            <person name="Carlson C."/>
            <person name="Stubbendieck R."/>
            <person name="Wendt-Pienkowski E."/>
        </authorList>
    </citation>
    <scope>NUCLEOTIDE SEQUENCE [LARGE SCALE GENOMIC DNA]</scope>
    <source>
        <strain evidence="7 8">SID8386</strain>
    </source>
</reference>
<dbReference type="CDD" id="cd16917">
    <property type="entry name" value="HATPase_UhpB-NarQ-NarX-like"/>
    <property type="match status" value="1"/>
</dbReference>
<organism evidence="7 8">
    <name type="scientific">Amycolatopsis rubida</name>
    <dbReference type="NCBI Taxonomy" id="112413"/>
    <lineage>
        <taxon>Bacteria</taxon>
        <taxon>Bacillati</taxon>
        <taxon>Actinomycetota</taxon>
        <taxon>Actinomycetes</taxon>
        <taxon>Pseudonocardiales</taxon>
        <taxon>Pseudonocardiaceae</taxon>
        <taxon>Amycolatopsis</taxon>
    </lineage>
</organism>
<feature type="transmembrane region" description="Helical" evidence="5">
    <location>
        <begin position="175"/>
        <end position="195"/>
    </location>
</feature>
<proteinExistence type="predicted"/>
<dbReference type="Gene3D" id="1.20.5.1930">
    <property type="match status" value="1"/>
</dbReference>
<comment type="caution">
    <text evidence="7">The sequence shown here is derived from an EMBL/GenBank/DDBJ whole genome shotgun (WGS) entry which is preliminary data.</text>
</comment>
<evidence type="ECO:0000256" key="4">
    <source>
        <dbReference type="SAM" id="MobiDB-lite"/>
    </source>
</evidence>
<feature type="transmembrane region" description="Helical" evidence="5">
    <location>
        <begin position="52"/>
        <end position="72"/>
    </location>
</feature>
<feature type="transmembrane region" description="Helical" evidence="5">
    <location>
        <begin position="78"/>
        <end position="98"/>
    </location>
</feature>
<evidence type="ECO:0000256" key="3">
    <source>
        <dbReference type="ARBA" id="ARBA00023012"/>
    </source>
</evidence>
<dbReference type="Pfam" id="PF07730">
    <property type="entry name" value="HisKA_3"/>
    <property type="match status" value="1"/>
</dbReference>
<evidence type="ECO:0000256" key="5">
    <source>
        <dbReference type="SAM" id="Phobius"/>
    </source>
</evidence>
<dbReference type="InterPro" id="IPR036890">
    <property type="entry name" value="HATPase_C_sf"/>
</dbReference>
<dbReference type="EMBL" id="JAAGNC010000104">
    <property type="protein sequence ID" value="NEC58200.1"/>
    <property type="molecule type" value="Genomic_DNA"/>
</dbReference>
<dbReference type="SUPFAM" id="SSF55874">
    <property type="entry name" value="ATPase domain of HSP90 chaperone/DNA topoisomerase II/histidine kinase"/>
    <property type="match status" value="1"/>
</dbReference>
<keyword evidence="5" id="KW-0472">Membrane</keyword>
<name>A0ABX0BRN2_9PSEU</name>
<dbReference type="Proteomes" id="UP000470404">
    <property type="component" value="Unassembled WGS sequence"/>
</dbReference>
<feature type="domain" description="Signal transduction histidine kinase subgroup 3 dimerisation and phosphoacceptor" evidence="6">
    <location>
        <begin position="216"/>
        <end position="284"/>
    </location>
</feature>
<feature type="transmembrane region" description="Helical" evidence="5">
    <location>
        <begin position="110"/>
        <end position="127"/>
    </location>
</feature>
<sequence length="418" mass="45082">MTGRGRKSDVWPLGREATTGEFPEHRFGLKDRTSWWDDPPARPGRGPHKIGWPLFSAAFLLPFLIPATRGLVVDPGPLWLRIFLGVLIYAYSACYAVFPAVFGKSRRVKLWFGGGMLVLGLLCALITDANPYVLLYATATLAFLFPAAWSLIFNGTALGLLVLALHLRGDLPEHLADVITVASVTSAMFFMSNLIRVIRRLELANQEIGTLAVASERERVARDLHDLLGHSLTTITVKAGLARRVLESSGDIDRAVREIREVEGLTRSALSDVRATVSEYREVSLPAEIAGARAALRAAEVDADLPHAVDNVRAELQSTFGYVLREAITNVLRHSGAKQVKVRLGRDWLEVEDNGRATGDAVPGNGLRGLSERLAAIGGTVTARARPGGGWVVRAEVPEPSPDGSAVAVRAEPAGGLA</sequence>
<evidence type="ECO:0000256" key="2">
    <source>
        <dbReference type="ARBA" id="ARBA00022777"/>
    </source>
</evidence>
<gene>
    <name evidence="7" type="ORF">G3I59_21990</name>
</gene>
<dbReference type="PANTHER" id="PTHR24421">
    <property type="entry name" value="NITRATE/NITRITE SENSOR PROTEIN NARX-RELATED"/>
    <property type="match status" value="1"/>
</dbReference>
<evidence type="ECO:0000313" key="7">
    <source>
        <dbReference type="EMBL" id="NEC58200.1"/>
    </source>
</evidence>
<dbReference type="Gene3D" id="3.30.565.10">
    <property type="entry name" value="Histidine kinase-like ATPase, C-terminal domain"/>
    <property type="match status" value="1"/>
</dbReference>
<evidence type="ECO:0000313" key="8">
    <source>
        <dbReference type="Proteomes" id="UP000470404"/>
    </source>
</evidence>